<protein>
    <submittedName>
        <fullName evidence="3">Cytochrome P450</fullName>
    </submittedName>
</protein>
<dbReference type="PRINTS" id="PR00463">
    <property type="entry name" value="EP450I"/>
</dbReference>
<dbReference type="AlphaFoldDB" id="A0A929G236"/>
<dbReference type="RefSeq" id="WP_193928768.1">
    <property type="nucleotide sequence ID" value="NZ_JADEYC010000019.1"/>
</dbReference>
<evidence type="ECO:0000256" key="1">
    <source>
        <dbReference type="ARBA" id="ARBA00010617"/>
    </source>
</evidence>
<name>A0A929G236_9PSEU</name>
<dbReference type="PANTHER" id="PTHR24305">
    <property type="entry name" value="CYTOCHROME P450"/>
    <property type="match status" value="1"/>
</dbReference>
<dbReference type="PANTHER" id="PTHR24305:SF166">
    <property type="entry name" value="CYTOCHROME P450 12A4, MITOCHONDRIAL-RELATED"/>
    <property type="match status" value="1"/>
</dbReference>
<sequence length="429" mass="46377">MLASTSAIEDLPTAPGRLPGLGHAAALLRSRLRFLDSLHRCGPLVRVDLPGLRCWAVTSPELVHEIAADADSFGRGVSLAEEERVAGRRATAVHGRTRTAWSDPAASGWLDAVREAGADIARRWADAPRVDVLRAMDELVLSAIDRAVLAGRLGQRDTAEIHRLLPDIRRDAVLRTLLPEGLARLPTATHRRVARAGRDLQSLVDDVLCRAPARGSADPIAALTRGRARGGPADLRRDIVDTVFATTSGTAATLAWTLHELARRPELQDRLHRELDEVLDGGPATADVLDSLVRTRRILTEVLRLYAVPLVARRCRREVVLGGVRFPEGSELLCSPHAVHRDPEHYLRPDLFDPDRWLAGGAPVDGAFLPFGTGGQRCSGDQVVYRECLVALAALLARRRVVPAAGARVRTTAGGSVVPSGLRLAVLPR</sequence>
<feature type="binding site" description="axial binding residue" evidence="2">
    <location>
        <position position="378"/>
    </location>
    <ligand>
        <name>heme</name>
        <dbReference type="ChEBI" id="CHEBI:30413"/>
    </ligand>
    <ligandPart>
        <name>Fe</name>
        <dbReference type="ChEBI" id="CHEBI:18248"/>
    </ligandPart>
</feature>
<keyword evidence="4" id="KW-1185">Reference proteome</keyword>
<dbReference type="PRINTS" id="PR00385">
    <property type="entry name" value="P450"/>
</dbReference>
<dbReference type="InterPro" id="IPR036396">
    <property type="entry name" value="Cyt_P450_sf"/>
</dbReference>
<dbReference type="InterPro" id="IPR001128">
    <property type="entry name" value="Cyt_P450"/>
</dbReference>
<reference evidence="3" key="1">
    <citation type="submission" date="2020-10" db="EMBL/GenBank/DDBJ databases">
        <title>Diversity and distribution of actinomycetes associated with coral in the coast of Hainan.</title>
        <authorList>
            <person name="Li F."/>
        </authorList>
    </citation>
    <scope>NUCLEOTIDE SEQUENCE</scope>
    <source>
        <strain evidence="3">HNM0983</strain>
    </source>
</reference>
<keyword evidence="2" id="KW-0408">Iron</keyword>
<evidence type="ECO:0000313" key="3">
    <source>
        <dbReference type="EMBL" id="MBE9375338.1"/>
    </source>
</evidence>
<dbReference type="InterPro" id="IPR050121">
    <property type="entry name" value="Cytochrome_P450_monoxygenase"/>
</dbReference>
<dbReference type="SUPFAM" id="SSF48264">
    <property type="entry name" value="Cytochrome P450"/>
    <property type="match status" value="1"/>
</dbReference>
<dbReference type="InterPro" id="IPR002401">
    <property type="entry name" value="Cyt_P450_E_grp-I"/>
</dbReference>
<comment type="caution">
    <text evidence="3">The sequence shown here is derived from an EMBL/GenBank/DDBJ whole genome shotgun (WGS) entry which is preliminary data.</text>
</comment>
<proteinExistence type="inferred from homology"/>
<dbReference type="Pfam" id="PF00067">
    <property type="entry name" value="p450"/>
    <property type="match status" value="1"/>
</dbReference>
<dbReference type="GO" id="GO:0016705">
    <property type="term" value="F:oxidoreductase activity, acting on paired donors, with incorporation or reduction of molecular oxygen"/>
    <property type="evidence" value="ECO:0007669"/>
    <property type="project" value="InterPro"/>
</dbReference>
<dbReference type="Gene3D" id="1.10.630.10">
    <property type="entry name" value="Cytochrome P450"/>
    <property type="match status" value="1"/>
</dbReference>
<dbReference type="GO" id="GO:0005506">
    <property type="term" value="F:iron ion binding"/>
    <property type="evidence" value="ECO:0007669"/>
    <property type="project" value="InterPro"/>
</dbReference>
<comment type="similarity">
    <text evidence="1">Belongs to the cytochrome P450 family.</text>
</comment>
<comment type="cofactor">
    <cofactor evidence="2">
        <name>heme</name>
        <dbReference type="ChEBI" id="CHEBI:30413"/>
    </cofactor>
</comment>
<evidence type="ECO:0000256" key="2">
    <source>
        <dbReference type="PIRSR" id="PIRSR602401-1"/>
    </source>
</evidence>
<keyword evidence="2" id="KW-0349">Heme</keyword>
<dbReference type="GO" id="GO:0020037">
    <property type="term" value="F:heme binding"/>
    <property type="evidence" value="ECO:0007669"/>
    <property type="project" value="InterPro"/>
</dbReference>
<accession>A0A929G236</accession>
<evidence type="ECO:0000313" key="4">
    <source>
        <dbReference type="Proteomes" id="UP000598360"/>
    </source>
</evidence>
<dbReference type="EMBL" id="JADEYC010000019">
    <property type="protein sequence ID" value="MBE9375338.1"/>
    <property type="molecule type" value="Genomic_DNA"/>
</dbReference>
<dbReference type="GO" id="GO:0004497">
    <property type="term" value="F:monooxygenase activity"/>
    <property type="evidence" value="ECO:0007669"/>
    <property type="project" value="InterPro"/>
</dbReference>
<organism evidence="3 4">
    <name type="scientific">Saccharopolyspora montiporae</name>
    <dbReference type="NCBI Taxonomy" id="2781240"/>
    <lineage>
        <taxon>Bacteria</taxon>
        <taxon>Bacillati</taxon>
        <taxon>Actinomycetota</taxon>
        <taxon>Actinomycetes</taxon>
        <taxon>Pseudonocardiales</taxon>
        <taxon>Pseudonocardiaceae</taxon>
        <taxon>Saccharopolyspora</taxon>
    </lineage>
</organism>
<keyword evidence="2" id="KW-0479">Metal-binding</keyword>
<gene>
    <name evidence="3" type="ORF">IQ251_12870</name>
</gene>
<dbReference type="Proteomes" id="UP000598360">
    <property type="component" value="Unassembled WGS sequence"/>
</dbReference>